<dbReference type="Gene3D" id="3.90.1380.10">
    <property type="entry name" value="Threonine synthase, N-terminal domain"/>
    <property type="match status" value="1"/>
</dbReference>
<dbReference type="GO" id="GO:0009088">
    <property type="term" value="P:threonine biosynthetic process"/>
    <property type="evidence" value="ECO:0007669"/>
    <property type="project" value="UniProtKB-UniPathway"/>
</dbReference>
<dbReference type="InterPro" id="IPR004450">
    <property type="entry name" value="Thr_synthase-like"/>
</dbReference>
<dbReference type="InterPro" id="IPR037158">
    <property type="entry name" value="Thr_synth_N_sf"/>
</dbReference>
<dbReference type="CDD" id="cd01560">
    <property type="entry name" value="Thr-synth_2"/>
    <property type="match status" value="1"/>
</dbReference>
<comment type="similarity">
    <text evidence="3">Belongs to the threonine synthase family.</text>
</comment>
<evidence type="ECO:0000256" key="5">
    <source>
        <dbReference type="ARBA" id="ARBA00022605"/>
    </source>
</evidence>
<feature type="domain" description="Tryptophan synthase beta chain-like PALP" evidence="10">
    <location>
        <begin position="89"/>
        <end position="336"/>
    </location>
</feature>
<dbReference type="EC" id="4.2.3.1" evidence="4"/>
<accession>A0A8H7UIQ3</accession>
<keyword evidence="6" id="KW-0791">Threonine biosynthesis</keyword>
<dbReference type="FunFam" id="3.90.1380.10:FF:000003">
    <property type="entry name" value="THR4p Threonine synthase"/>
    <property type="match status" value="1"/>
</dbReference>
<feature type="modified residue" description="N6-(pyridoxal phosphate)lysine" evidence="9">
    <location>
        <position position="113"/>
    </location>
</feature>
<sequence length="537" mass="59687">MQYRSTRGQAKNYSFEEAVMAGLSPDGGLFIPHTIPTLPANWKSEWANKSFQELALDILSLYIDESEIPTADLKVLIDKSYSTFRSEQVTPLFKIRDGFYILELFHGPTFAFKDVALQFVGNLFEYFLERRNKKETSGKVHRLTVVGATSGDTGSAAIYGLRNKKNVSVFILHPRGRVSPIQEAQMTTVLDPNVHNLAVEGTFDDCQDIVKTLFGNKEFNDRHHLGAVNSINWARILAQTTYYIYSYFALLKSLNIDPASPQADEINVHYSVPTGNFGDVLAGYFAHRMGLPSAKLIVATNSNDILNRFFQTSAYEKQTGPDGSVKATLSPAMDILVSSNFERLLWYLAREAEKDDGATMVGPETELDEKLADHAGQCVAGWMKALKESGSFTIDKEVVKKARLIFDSARVSDEDTLNTITAYHQPQNNQTPYILDPHTAVGVKAADEVIKRHHLAVYPNGKDIVLSLATAHPAKFSEAVAKALQASPGFDFEKDVLPTEFHGLLNKEKRIVTVERADPELVMAAIEKELKGEGIQF</sequence>
<evidence type="ECO:0000256" key="6">
    <source>
        <dbReference type="ARBA" id="ARBA00022697"/>
    </source>
</evidence>
<dbReference type="SUPFAM" id="SSF53686">
    <property type="entry name" value="Tryptophan synthase beta subunit-like PLP-dependent enzymes"/>
    <property type="match status" value="1"/>
</dbReference>
<dbReference type="Pfam" id="PF00291">
    <property type="entry name" value="PALP"/>
    <property type="match status" value="1"/>
</dbReference>
<dbReference type="FunFam" id="3.40.50.1100:FF:000024">
    <property type="entry name" value="Probable threonine synthase"/>
    <property type="match status" value="1"/>
</dbReference>
<evidence type="ECO:0000256" key="7">
    <source>
        <dbReference type="ARBA" id="ARBA00022898"/>
    </source>
</evidence>
<evidence type="ECO:0000256" key="4">
    <source>
        <dbReference type="ARBA" id="ARBA00013028"/>
    </source>
</evidence>
<evidence type="ECO:0000256" key="3">
    <source>
        <dbReference type="ARBA" id="ARBA00005517"/>
    </source>
</evidence>
<dbReference type="PANTHER" id="PTHR42690:SF1">
    <property type="entry name" value="THREONINE SYNTHASE-LIKE 2"/>
    <property type="match status" value="1"/>
</dbReference>
<evidence type="ECO:0000259" key="10">
    <source>
        <dbReference type="Pfam" id="PF00291"/>
    </source>
</evidence>
<dbReference type="InterPro" id="IPR029144">
    <property type="entry name" value="Thr_synth_N"/>
</dbReference>
<protein>
    <recommendedName>
        <fullName evidence="4">threonine synthase</fullName>
        <ecNumber evidence="4">4.2.3.1</ecNumber>
    </recommendedName>
</protein>
<dbReference type="Pfam" id="PF24857">
    <property type="entry name" value="THR4_C"/>
    <property type="match status" value="1"/>
</dbReference>
<gene>
    <name evidence="12" type="ORF">INT43_006206</name>
</gene>
<evidence type="ECO:0000313" key="12">
    <source>
        <dbReference type="EMBL" id="KAG2183202.1"/>
    </source>
</evidence>
<evidence type="ECO:0000256" key="2">
    <source>
        <dbReference type="ARBA" id="ARBA00004979"/>
    </source>
</evidence>
<dbReference type="InterPro" id="IPR000634">
    <property type="entry name" value="Ser/Thr_deHydtase_PyrdxlP-BS"/>
</dbReference>
<comment type="caution">
    <text evidence="12">The sequence shown here is derived from an EMBL/GenBank/DDBJ whole genome shotgun (WGS) entry which is preliminary data.</text>
</comment>
<dbReference type="PANTHER" id="PTHR42690">
    <property type="entry name" value="THREONINE SYNTHASE FAMILY MEMBER"/>
    <property type="match status" value="1"/>
</dbReference>
<dbReference type="GO" id="GO:0030170">
    <property type="term" value="F:pyridoxal phosphate binding"/>
    <property type="evidence" value="ECO:0007669"/>
    <property type="project" value="InterPro"/>
</dbReference>
<dbReference type="InterPro" id="IPR001926">
    <property type="entry name" value="TrpB-like_PALP"/>
</dbReference>
<organism evidence="12 13">
    <name type="scientific">Mortierella isabellina</name>
    <name type="common">Filamentous fungus</name>
    <name type="synonym">Umbelopsis isabellina</name>
    <dbReference type="NCBI Taxonomy" id="91625"/>
    <lineage>
        <taxon>Eukaryota</taxon>
        <taxon>Fungi</taxon>
        <taxon>Fungi incertae sedis</taxon>
        <taxon>Mucoromycota</taxon>
        <taxon>Mucoromycotina</taxon>
        <taxon>Umbelopsidomycetes</taxon>
        <taxon>Umbelopsidales</taxon>
        <taxon>Umbelopsidaceae</taxon>
        <taxon>Umbelopsis</taxon>
    </lineage>
</organism>
<dbReference type="OrthoDB" id="5203861at2759"/>
<name>A0A8H7UIQ3_MORIS</name>
<comment type="pathway">
    <text evidence="2">Amino-acid biosynthesis; L-threonine biosynthesis; L-threonine from L-aspartate: step 5/5.</text>
</comment>
<dbReference type="GO" id="GO:0004795">
    <property type="term" value="F:threonine synthase activity"/>
    <property type="evidence" value="ECO:0007669"/>
    <property type="project" value="UniProtKB-EC"/>
</dbReference>
<keyword evidence="5" id="KW-0028">Amino-acid biosynthesis</keyword>
<evidence type="ECO:0000256" key="8">
    <source>
        <dbReference type="ARBA" id="ARBA00023239"/>
    </source>
</evidence>
<dbReference type="EMBL" id="JAEPQZ010000003">
    <property type="protein sequence ID" value="KAG2183202.1"/>
    <property type="molecule type" value="Genomic_DNA"/>
</dbReference>
<dbReference type="PROSITE" id="PS00165">
    <property type="entry name" value="DEHYDRATASE_SER_THR"/>
    <property type="match status" value="1"/>
</dbReference>
<feature type="domain" description="Threonine synthase N-terminal" evidence="11">
    <location>
        <begin position="2"/>
        <end position="81"/>
    </location>
</feature>
<dbReference type="Pfam" id="PF14821">
    <property type="entry name" value="Thr_synth_N"/>
    <property type="match status" value="1"/>
</dbReference>
<dbReference type="Proteomes" id="UP000654370">
    <property type="component" value="Unassembled WGS sequence"/>
</dbReference>
<dbReference type="Gene3D" id="3.40.50.1100">
    <property type="match status" value="2"/>
</dbReference>
<evidence type="ECO:0000259" key="11">
    <source>
        <dbReference type="Pfam" id="PF14821"/>
    </source>
</evidence>
<evidence type="ECO:0000256" key="1">
    <source>
        <dbReference type="ARBA" id="ARBA00001933"/>
    </source>
</evidence>
<dbReference type="UniPathway" id="UPA00050">
    <property type="reaction ID" value="UER00065"/>
</dbReference>
<reference evidence="12" key="1">
    <citation type="submission" date="2020-12" db="EMBL/GenBank/DDBJ databases">
        <title>Metabolic potential, ecology and presence of endohyphal bacteria is reflected in genomic diversity of Mucoromycotina.</title>
        <authorList>
            <person name="Muszewska A."/>
            <person name="Okrasinska A."/>
            <person name="Steczkiewicz K."/>
            <person name="Drgas O."/>
            <person name="Orlowska M."/>
            <person name="Perlinska-Lenart U."/>
            <person name="Aleksandrzak-Piekarczyk T."/>
            <person name="Szatraj K."/>
            <person name="Zielenkiewicz U."/>
            <person name="Pilsyk S."/>
            <person name="Malc E."/>
            <person name="Mieczkowski P."/>
            <person name="Kruszewska J.S."/>
            <person name="Biernat P."/>
            <person name="Pawlowska J."/>
        </authorList>
    </citation>
    <scope>NUCLEOTIDE SEQUENCE</scope>
    <source>
        <strain evidence="12">WA0000067209</strain>
    </source>
</reference>
<dbReference type="NCBIfam" id="TIGR00260">
    <property type="entry name" value="thrC"/>
    <property type="match status" value="1"/>
</dbReference>
<comment type="cofactor">
    <cofactor evidence="1 9">
        <name>pyridoxal 5'-phosphate</name>
        <dbReference type="ChEBI" id="CHEBI:597326"/>
    </cofactor>
</comment>
<evidence type="ECO:0000313" key="13">
    <source>
        <dbReference type="Proteomes" id="UP000654370"/>
    </source>
</evidence>
<keyword evidence="7 9" id="KW-0663">Pyridoxal phosphate</keyword>
<dbReference type="InterPro" id="IPR036052">
    <property type="entry name" value="TrpB-like_PALP_sf"/>
</dbReference>
<proteinExistence type="inferred from homology"/>
<dbReference type="InterPro" id="IPR051166">
    <property type="entry name" value="Threonine_Synthase"/>
</dbReference>
<keyword evidence="8" id="KW-0456">Lyase</keyword>
<keyword evidence="13" id="KW-1185">Reference proteome</keyword>
<evidence type="ECO:0000256" key="9">
    <source>
        <dbReference type="PIRSR" id="PIRSR604450-51"/>
    </source>
</evidence>
<dbReference type="AlphaFoldDB" id="A0A8H7UIQ3"/>